<evidence type="ECO:0000256" key="5">
    <source>
        <dbReference type="ARBA" id="ARBA00023239"/>
    </source>
</evidence>
<dbReference type="Pfam" id="PF00484">
    <property type="entry name" value="Pro_CA"/>
    <property type="match status" value="1"/>
</dbReference>
<keyword evidence="5 9" id="KW-0456">Lyase</keyword>
<dbReference type="Proteomes" id="UP000054735">
    <property type="component" value="Unassembled WGS sequence"/>
</dbReference>
<dbReference type="SMART" id="SM00947">
    <property type="entry name" value="Pro_CA"/>
    <property type="match status" value="1"/>
</dbReference>
<comment type="catalytic activity">
    <reaction evidence="6">
        <text>hydrogencarbonate + H(+) = CO2 + H2O</text>
        <dbReference type="Rhea" id="RHEA:10748"/>
        <dbReference type="ChEBI" id="CHEBI:15377"/>
        <dbReference type="ChEBI" id="CHEBI:15378"/>
        <dbReference type="ChEBI" id="CHEBI:16526"/>
        <dbReference type="ChEBI" id="CHEBI:17544"/>
        <dbReference type="EC" id="4.2.1.1"/>
    </reaction>
</comment>
<dbReference type="PANTHER" id="PTHR11002:SF76">
    <property type="entry name" value="CARBONIC ANHYDRASE"/>
    <property type="match status" value="1"/>
</dbReference>
<dbReference type="InterPro" id="IPR001765">
    <property type="entry name" value="Carbonic_anhydrase"/>
</dbReference>
<dbReference type="EMBL" id="UGNW01000001">
    <property type="protein sequence ID" value="STX30949.1"/>
    <property type="molecule type" value="Genomic_DNA"/>
</dbReference>
<gene>
    <name evidence="9" type="primary">icfA</name>
    <name evidence="8" type="ORF">Lbir_2939</name>
    <name evidence="9" type="ORF">NCTC12437_00716</name>
</gene>
<dbReference type="OrthoDB" id="9797527at2"/>
<evidence type="ECO:0000313" key="8">
    <source>
        <dbReference type="EMBL" id="KTC68337.1"/>
    </source>
</evidence>
<comment type="similarity">
    <text evidence="1">Belongs to the beta-class carbonic anhydrase family.</text>
</comment>
<protein>
    <recommendedName>
        <fullName evidence="2">carbonic anhydrase</fullName>
        <ecNumber evidence="2">4.2.1.1</ecNumber>
    </recommendedName>
</protein>
<dbReference type="Gene3D" id="3.40.1050.10">
    <property type="entry name" value="Carbonic anhydrase"/>
    <property type="match status" value="1"/>
</dbReference>
<dbReference type="Proteomes" id="UP000255066">
    <property type="component" value="Unassembled WGS sequence"/>
</dbReference>
<evidence type="ECO:0000256" key="6">
    <source>
        <dbReference type="ARBA" id="ARBA00048348"/>
    </source>
</evidence>
<organism evidence="9 11">
    <name type="scientific">Legionella birminghamensis</name>
    <dbReference type="NCBI Taxonomy" id="28083"/>
    <lineage>
        <taxon>Bacteria</taxon>
        <taxon>Pseudomonadati</taxon>
        <taxon>Pseudomonadota</taxon>
        <taxon>Gammaproteobacteria</taxon>
        <taxon>Legionellales</taxon>
        <taxon>Legionellaceae</taxon>
        <taxon>Legionella</taxon>
    </lineage>
</organism>
<keyword evidence="10" id="KW-1185">Reference proteome</keyword>
<feature type="binding site" evidence="7">
    <location>
        <position position="44"/>
    </location>
    <ligand>
        <name>Zn(2+)</name>
        <dbReference type="ChEBI" id="CHEBI:29105"/>
    </ligand>
</feature>
<feature type="binding site" evidence="7">
    <location>
        <position position="103"/>
    </location>
    <ligand>
        <name>Zn(2+)</name>
        <dbReference type="ChEBI" id="CHEBI:29105"/>
    </ligand>
</feature>
<name>A0A378I702_9GAMM</name>
<evidence type="ECO:0000313" key="11">
    <source>
        <dbReference type="Proteomes" id="UP000255066"/>
    </source>
</evidence>
<dbReference type="GO" id="GO:0004089">
    <property type="term" value="F:carbonate dehydratase activity"/>
    <property type="evidence" value="ECO:0007669"/>
    <property type="project" value="UniProtKB-EC"/>
</dbReference>
<reference evidence="8 10" key="1">
    <citation type="submission" date="2015-11" db="EMBL/GenBank/DDBJ databases">
        <title>Genomic analysis of 38 Legionella species identifies large and diverse effector repertoires.</title>
        <authorList>
            <person name="Burstein D."/>
            <person name="Amaro F."/>
            <person name="Zusman T."/>
            <person name="Lifshitz Z."/>
            <person name="Cohen O."/>
            <person name="Gilbert J.A."/>
            <person name="Pupko T."/>
            <person name="Shuman H.A."/>
            <person name="Segal G."/>
        </authorList>
    </citation>
    <scope>NUCLEOTIDE SEQUENCE [LARGE SCALE GENOMIC DNA]</scope>
    <source>
        <strain evidence="8 10">CDC#1407-AL-14</strain>
    </source>
</reference>
<dbReference type="STRING" id="28083.Lbir_2939"/>
<dbReference type="InterPro" id="IPR036874">
    <property type="entry name" value="Carbonic_anhydrase_sf"/>
</dbReference>
<feature type="binding site" evidence="7">
    <location>
        <position position="106"/>
    </location>
    <ligand>
        <name>Zn(2+)</name>
        <dbReference type="ChEBI" id="CHEBI:29105"/>
    </ligand>
</feature>
<dbReference type="PANTHER" id="PTHR11002">
    <property type="entry name" value="CARBONIC ANHYDRASE"/>
    <property type="match status" value="1"/>
</dbReference>
<evidence type="ECO:0000256" key="4">
    <source>
        <dbReference type="ARBA" id="ARBA00022833"/>
    </source>
</evidence>
<comment type="cofactor">
    <cofactor evidence="7">
        <name>Zn(2+)</name>
        <dbReference type="ChEBI" id="CHEBI:29105"/>
    </cofactor>
    <text evidence="7">Binds 1 zinc ion per subunit.</text>
</comment>
<evidence type="ECO:0000256" key="2">
    <source>
        <dbReference type="ARBA" id="ARBA00012925"/>
    </source>
</evidence>
<dbReference type="AlphaFoldDB" id="A0A378I702"/>
<dbReference type="GO" id="GO:0008270">
    <property type="term" value="F:zinc ion binding"/>
    <property type="evidence" value="ECO:0007669"/>
    <property type="project" value="InterPro"/>
</dbReference>
<accession>A0A378I702</accession>
<sequence length="351" mass="39358">MHIRLKLMKKAKQFKQELHPEHQLKFKSVSEGQDPEILVITCVDSRILPDTLMAIEPGEVFMHRNVGNIVPEAEAAAGTSEAAVIEFALKKFSSIKDIIICGHSNCGAMKGLLNPGSGKDLEFVPAWLEHAKPVTKKLEQHSCHSELDGMEKLNLAIQLNVLTQIEHLKTYPLVQQKMKEGVKIHGWLLDIATQAITVYDEEEKVFISSEAAEEKDLYAKANTILEETAAAYLQAELAKSEDNPQEVFSQLKAGVQPIWSQIEGCVRQNLWTELQVLYKNENDPEFEKLVERVSQMKLRNLAEILPEPRNREFQAYSSALTNSGLSFYSPLQQRVSRAGAETAGQLHMSAL</sequence>
<keyword evidence="3 7" id="KW-0479">Metal-binding</keyword>
<evidence type="ECO:0000256" key="3">
    <source>
        <dbReference type="ARBA" id="ARBA00022723"/>
    </source>
</evidence>
<evidence type="ECO:0000256" key="7">
    <source>
        <dbReference type="PIRSR" id="PIRSR601765-1"/>
    </source>
</evidence>
<dbReference type="RefSeq" id="WP_058524908.1">
    <property type="nucleotide sequence ID" value="NZ_CAAAHV010000010.1"/>
</dbReference>
<proteinExistence type="inferred from homology"/>
<evidence type="ECO:0000313" key="10">
    <source>
        <dbReference type="Proteomes" id="UP000054735"/>
    </source>
</evidence>
<dbReference type="EC" id="4.2.1.1" evidence="2"/>
<dbReference type="SUPFAM" id="SSF53056">
    <property type="entry name" value="beta-carbonic anhydrase, cab"/>
    <property type="match status" value="1"/>
</dbReference>
<evidence type="ECO:0000256" key="1">
    <source>
        <dbReference type="ARBA" id="ARBA00006217"/>
    </source>
</evidence>
<feature type="binding site" evidence="7">
    <location>
        <position position="42"/>
    </location>
    <ligand>
        <name>Zn(2+)</name>
        <dbReference type="ChEBI" id="CHEBI:29105"/>
    </ligand>
</feature>
<dbReference type="EMBL" id="LNXT01000048">
    <property type="protein sequence ID" value="KTC68337.1"/>
    <property type="molecule type" value="Genomic_DNA"/>
</dbReference>
<reference evidence="9 11" key="2">
    <citation type="submission" date="2018-06" db="EMBL/GenBank/DDBJ databases">
        <authorList>
            <consortium name="Pathogen Informatics"/>
            <person name="Doyle S."/>
        </authorList>
    </citation>
    <scope>NUCLEOTIDE SEQUENCE [LARGE SCALE GENOMIC DNA]</scope>
    <source>
        <strain evidence="9 11">NCTC12437</strain>
    </source>
</reference>
<evidence type="ECO:0000313" key="9">
    <source>
        <dbReference type="EMBL" id="STX30949.1"/>
    </source>
</evidence>
<keyword evidence="4 7" id="KW-0862">Zinc</keyword>